<dbReference type="PROSITE" id="PS50056">
    <property type="entry name" value="TYR_PHOSPHATASE_2"/>
    <property type="match status" value="1"/>
</dbReference>
<dbReference type="InterPro" id="IPR016130">
    <property type="entry name" value="Tyr_Pase_AS"/>
</dbReference>
<dbReference type="PRINTS" id="PR00700">
    <property type="entry name" value="PRTYPHPHTASE"/>
</dbReference>
<dbReference type="InterPro" id="IPR029021">
    <property type="entry name" value="Prot-tyrosine_phosphatase-like"/>
</dbReference>
<dbReference type="PROSITE" id="PS00383">
    <property type="entry name" value="TYR_PHOSPHATASE_1"/>
    <property type="match status" value="1"/>
</dbReference>
<feature type="domain" description="Tyrosine specific protein phosphatases" evidence="3">
    <location>
        <begin position="192"/>
        <end position="278"/>
    </location>
</feature>
<dbReference type="RefSeq" id="XP_018259844.2">
    <property type="nucleotide sequence ID" value="XM_018411176.2"/>
</dbReference>
<evidence type="ECO:0000256" key="1">
    <source>
        <dbReference type="ARBA" id="ARBA00009649"/>
    </source>
</evidence>
<dbReference type="SMART" id="SM00194">
    <property type="entry name" value="PTPc"/>
    <property type="match status" value="1"/>
</dbReference>
<dbReference type="InterPro" id="IPR050348">
    <property type="entry name" value="Protein-Tyr_Phosphatase"/>
</dbReference>
<comment type="similarity">
    <text evidence="1">Belongs to the protein-tyrosine phosphatase family. Non-receptor class subfamily.</text>
</comment>
<dbReference type="SMART" id="SM00404">
    <property type="entry name" value="PTPc_motif"/>
    <property type="match status" value="1"/>
</dbReference>
<dbReference type="PANTHER" id="PTHR19134">
    <property type="entry name" value="RECEPTOR-TYPE TYROSINE-PROTEIN PHOSPHATASE"/>
    <property type="match status" value="1"/>
</dbReference>
<gene>
    <name evidence="4" type="ORF">I303_07915</name>
</gene>
<dbReference type="OrthoDB" id="10253954at2759"/>
<dbReference type="InterPro" id="IPR000242">
    <property type="entry name" value="PTP_cat"/>
</dbReference>
<dbReference type="InterPro" id="IPR003595">
    <property type="entry name" value="Tyr_Pase_cat"/>
</dbReference>
<name>A0A1A5ZW19_9TREE</name>
<dbReference type="VEuPathDB" id="FungiDB:I303_07915"/>
<dbReference type="CDD" id="cd00047">
    <property type="entry name" value="PTPc"/>
    <property type="match status" value="1"/>
</dbReference>
<dbReference type="GeneID" id="28971614"/>
<dbReference type="AlphaFoldDB" id="A0A1A5ZW19"/>
<dbReference type="PROSITE" id="PS50055">
    <property type="entry name" value="TYR_PHOSPHATASE_PTP"/>
    <property type="match status" value="1"/>
</dbReference>
<dbReference type="Pfam" id="PF00102">
    <property type="entry name" value="Y_phosphatase"/>
    <property type="match status" value="1"/>
</dbReference>
<protein>
    <recommendedName>
        <fullName evidence="5">Protein-tyrosine phosphatase</fullName>
    </recommendedName>
</protein>
<dbReference type="GO" id="GO:0004725">
    <property type="term" value="F:protein tyrosine phosphatase activity"/>
    <property type="evidence" value="ECO:0007669"/>
    <property type="project" value="InterPro"/>
</dbReference>
<dbReference type="Gene3D" id="3.90.190.10">
    <property type="entry name" value="Protein tyrosine phosphatase superfamily"/>
    <property type="match status" value="1"/>
</dbReference>
<dbReference type="SUPFAM" id="SSF52799">
    <property type="entry name" value="(Phosphotyrosine protein) phosphatases II"/>
    <property type="match status" value="1"/>
</dbReference>
<dbReference type="InterPro" id="IPR000387">
    <property type="entry name" value="Tyr_Pase_dom"/>
</dbReference>
<dbReference type="KEGG" id="kdj:28971614"/>
<organism evidence="4">
    <name type="scientific">Kwoniella dejecticola CBS 10117</name>
    <dbReference type="NCBI Taxonomy" id="1296121"/>
    <lineage>
        <taxon>Eukaryota</taxon>
        <taxon>Fungi</taxon>
        <taxon>Dikarya</taxon>
        <taxon>Basidiomycota</taxon>
        <taxon>Agaricomycotina</taxon>
        <taxon>Tremellomycetes</taxon>
        <taxon>Tremellales</taxon>
        <taxon>Cryptococcaceae</taxon>
        <taxon>Kwoniella</taxon>
    </lineage>
</organism>
<evidence type="ECO:0000259" key="2">
    <source>
        <dbReference type="PROSITE" id="PS50055"/>
    </source>
</evidence>
<dbReference type="STRING" id="1296121.A0A1A5ZW19"/>
<evidence type="ECO:0000313" key="4">
    <source>
        <dbReference type="EMBL" id="OBR82002.1"/>
    </source>
</evidence>
<sequence>MPRPSPQKITRVYNVLAEREYARQQASQAARPSTQQAFYSVRNSVQHPRDNRYRNIYAYDRTAVKVNGKYLNANVITDGKGGVWIAAQAPTPSTFDTFFQALYSGSATGKNSKHVILVQLTGFQESGMLKAHPYLDHAMVDLPIKPLKQTRDDAMSTDISELTIGETDPVTLIHYHFDSWPDHGVPEGKAVQALSQLVDAVEQRRQSLDCEVWIHCSAGVGRTGTFITLSSLRRPGKVVRDSPLEPLPKDLADDPVAVTVDTIRECRAILVQTPEQLQLIYEMQ</sequence>
<dbReference type="PANTHER" id="PTHR19134:SF449">
    <property type="entry name" value="TYROSINE-PROTEIN PHOSPHATASE 1"/>
    <property type="match status" value="1"/>
</dbReference>
<accession>A0A1A5ZW19</accession>
<proteinExistence type="inferred from homology"/>
<feature type="domain" description="Tyrosine-protein phosphatase" evidence="2">
    <location>
        <begin position="51"/>
        <end position="284"/>
    </location>
</feature>
<evidence type="ECO:0008006" key="5">
    <source>
        <dbReference type="Google" id="ProtNLM"/>
    </source>
</evidence>
<reference evidence="4" key="1">
    <citation type="submission" date="2013-07" db="EMBL/GenBank/DDBJ databases">
        <title>The Genome Sequence of Cryptococcus dejecticola CBS10117.</title>
        <authorList>
            <consortium name="The Broad Institute Genome Sequencing Platform"/>
            <person name="Cuomo C."/>
            <person name="Litvintseva A."/>
            <person name="Chen Y."/>
            <person name="Heitman J."/>
            <person name="Sun S."/>
            <person name="Springer D."/>
            <person name="Dromer F."/>
            <person name="Young S.K."/>
            <person name="Zeng Q."/>
            <person name="Gargeya S."/>
            <person name="Fitzgerald M."/>
            <person name="Abouelleil A."/>
            <person name="Alvarado L."/>
            <person name="Berlin A.M."/>
            <person name="Chapman S.B."/>
            <person name="Dewar J."/>
            <person name="Goldberg J."/>
            <person name="Griggs A."/>
            <person name="Gujja S."/>
            <person name="Hansen M."/>
            <person name="Howarth C."/>
            <person name="Imamovic A."/>
            <person name="Larimer J."/>
            <person name="McCowan C."/>
            <person name="Murphy C."/>
            <person name="Pearson M."/>
            <person name="Priest M."/>
            <person name="Roberts A."/>
            <person name="Saif S."/>
            <person name="Shea T."/>
            <person name="Sykes S."/>
            <person name="Wortman J."/>
            <person name="Nusbaum C."/>
            <person name="Birren B."/>
        </authorList>
    </citation>
    <scope>NUCLEOTIDE SEQUENCE [LARGE SCALE GENOMIC DNA]</scope>
    <source>
        <strain evidence="4">CBS 10117</strain>
    </source>
</reference>
<dbReference type="EMBL" id="KI894036">
    <property type="protein sequence ID" value="OBR82002.1"/>
    <property type="molecule type" value="Genomic_DNA"/>
</dbReference>
<evidence type="ECO:0000259" key="3">
    <source>
        <dbReference type="PROSITE" id="PS50056"/>
    </source>
</evidence>